<organism evidence="2 3">
    <name type="scientific">Lepidopterella palustris CBS 459.81</name>
    <dbReference type="NCBI Taxonomy" id="1314670"/>
    <lineage>
        <taxon>Eukaryota</taxon>
        <taxon>Fungi</taxon>
        <taxon>Dikarya</taxon>
        <taxon>Ascomycota</taxon>
        <taxon>Pezizomycotina</taxon>
        <taxon>Dothideomycetes</taxon>
        <taxon>Pleosporomycetidae</taxon>
        <taxon>Mytilinidiales</taxon>
        <taxon>Argynnaceae</taxon>
        <taxon>Lepidopterella</taxon>
    </lineage>
</organism>
<dbReference type="Proteomes" id="UP000250266">
    <property type="component" value="Unassembled WGS sequence"/>
</dbReference>
<dbReference type="AlphaFoldDB" id="A0A8E2DZ83"/>
<protein>
    <submittedName>
        <fullName evidence="2">Uncharacterized protein</fullName>
    </submittedName>
</protein>
<feature type="region of interest" description="Disordered" evidence="1">
    <location>
        <begin position="1"/>
        <end position="35"/>
    </location>
</feature>
<name>A0A8E2DZ83_9PEZI</name>
<dbReference type="EMBL" id="KV745508">
    <property type="protein sequence ID" value="OCK74310.1"/>
    <property type="molecule type" value="Genomic_DNA"/>
</dbReference>
<gene>
    <name evidence="2" type="ORF">K432DRAFT_409971</name>
</gene>
<feature type="compositionally biased region" description="Basic and acidic residues" evidence="1">
    <location>
        <begin position="109"/>
        <end position="125"/>
    </location>
</feature>
<evidence type="ECO:0000313" key="2">
    <source>
        <dbReference type="EMBL" id="OCK74310.1"/>
    </source>
</evidence>
<proteinExistence type="predicted"/>
<evidence type="ECO:0000256" key="1">
    <source>
        <dbReference type="SAM" id="MobiDB-lite"/>
    </source>
</evidence>
<accession>A0A8E2DZ83</accession>
<feature type="compositionally biased region" description="Basic residues" evidence="1">
    <location>
        <begin position="87"/>
        <end position="108"/>
    </location>
</feature>
<feature type="region of interest" description="Disordered" evidence="1">
    <location>
        <begin position="83"/>
        <end position="125"/>
    </location>
</feature>
<evidence type="ECO:0000313" key="3">
    <source>
        <dbReference type="Proteomes" id="UP000250266"/>
    </source>
</evidence>
<keyword evidence="3" id="KW-1185">Reference proteome</keyword>
<sequence>MVEIFGLPSSRGARIQMGKMERREDGRRRAGGLLTRGEEELRKKLEGDLKAKKARVDIQAVIEREKELNDREYREDMLRKEEELREKKRRRRRRRRRRNQRVKLNQKVKKLELERSKERKRVNEV</sequence>
<feature type="compositionally biased region" description="Basic and acidic residues" evidence="1">
    <location>
        <begin position="19"/>
        <end position="28"/>
    </location>
</feature>
<reference evidence="2 3" key="1">
    <citation type="journal article" date="2016" name="Nat. Commun.">
        <title>Ectomycorrhizal ecology is imprinted in the genome of the dominant symbiotic fungus Cenococcum geophilum.</title>
        <authorList>
            <consortium name="DOE Joint Genome Institute"/>
            <person name="Peter M."/>
            <person name="Kohler A."/>
            <person name="Ohm R.A."/>
            <person name="Kuo A."/>
            <person name="Krutzmann J."/>
            <person name="Morin E."/>
            <person name="Arend M."/>
            <person name="Barry K.W."/>
            <person name="Binder M."/>
            <person name="Choi C."/>
            <person name="Clum A."/>
            <person name="Copeland A."/>
            <person name="Grisel N."/>
            <person name="Haridas S."/>
            <person name="Kipfer T."/>
            <person name="LaButti K."/>
            <person name="Lindquist E."/>
            <person name="Lipzen A."/>
            <person name="Maire R."/>
            <person name="Meier B."/>
            <person name="Mihaltcheva S."/>
            <person name="Molinier V."/>
            <person name="Murat C."/>
            <person name="Poggeler S."/>
            <person name="Quandt C.A."/>
            <person name="Sperisen C."/>
            <person name="Tritt A."/>
            <person name="Tisserant E."/>
            <person name="Crous P.W."/>
            <person name="Henrissat B."/>
            <person name="Nehls U."/>
            <person name="Egli S."/>
            <person name="Spatafora J.W."/>
            <person name="Grigoriev I.V."/>
            <person name="Martin F.M."/>
        </authorList>
    </citation>
    <scope>NUCLEOTIDE SEQUENCE [LARGE SCALE GENOMIC DNA]</scope>
    <source>
        <strain evidence="2 3">CBS 459.81</strain>
    </source>
</reference>